<evidence type="ECO:0000313" key="2">
    <source>
        <dbReference type="EMBL" id="KCV69683.1"/>
    </source>
</evidence>
<organism evidence="2">
    <name type="scientific">Fonticula alba</name>
    <name type="common">Slime mold</name>
    <dbReference type="NCBI Taxonomy" id="691883"/>
    <lineage>
        <taxon>Eukaryota</taxon>
        <taxon>Rotosphaerida</taxon>
        <taxon>Fonticulaceae</taxon>
        <taxon>Fonticula</taxon>
    </lineage>
</organism>
<dbReference type="RefSeq" id="XP_009496248.1">
    <property type="nucleotide sequence ID" value="XM_009497973.1"/>
</dbReference>
<name>A0A058Z6X1_FONAL</name>
<dbReference type="Proteomes" id="UP000030693">
    <property type="component" value="Unassembled WGS sequence"/>
</dbReference>
<keyword evidence="3" id="KW-1185">Reference proteome</keyword>
<evidence type="ECO:0000313" key="3">
    <source>
        <dbReference type="Proteomes" id="UP000030693"/>
    </source>
</evidence>
<feature type="domain" description="DUF7803" evidence="1">
    <location>
        <begin position="15"/>
        <end position="77"/>
    </location>
</feature>
<gene>
    <name evidence="2" type="ORF">H696_04091</name>
</gene>
<accession>A0A058Z6X1</accession>
<dbReference type="AlphaFoldDB" id="A0A058Z6X1"/>
<dbReference type="Pfam" id="PF25086">
    <property type="entry name" value="DUF7803"/>
    <property type="match status" value="1"/>
</dbReference>
<dbReference type="GeneID" id="20528816"/>
<protein>
    <recommendedName>
        <fullName evidence="1">DUF7803 domain-containing protein</fullName>
    </recommendedName>
</protein>
<sequence>MVFTSDRRRYTETALMDVPLPAMPPGMPSSEIPETVNLCAMSLRNMLSCLNKEQTEMECTHHIKAYLSCSETRNRELFEVGDRYVAKVHAQAVAADEHLAAEQMAGQGLLSRLTFGWLQSGPTREELLQRPENAPHREALLAAQTLREGIISNVQDLHSRLEMADTVPPFEDTEDGPIEYDRRFFQRQLNSELEQCLRWIRVLGL</sequence>
<dbReference type="EMBL" id="KB932206">
    <property type="protein sequence ID" value="KCV69683.1"/>
    <property type="molecule type" value="Genomic_DNA"/>
</dbReference>
<reference evidence="2" key="1">
    <citation type="submission" date="2013-04" db="EMBL/GenBank/DDBJ databases">
        <title>The Genome Sequence of Fonticula alba ATCC 38817.</title>
        <authorList>
            <consortium name="The Broad Institute Genomics Platform"/>
            <person name="Russ C."/>
            <person name="Cuomo C."/>
            <person name="Burger G."/>
            <person name="Gray M.W."/>
            <person name="Holland P.W.H."/>
            <person name="King N."/>
            <person name="Lang F.B.F."/>
            <person name="Roger A.J."/>
            <person name="Ruiz-Trillo I."/>
            <person name="Brown M."/>
            <person name="Walker B."/>
            <person name="Young S."/>
            <person name="Zeng Q."/>
            <person name="Gargeya S."/>
            <person name="Fitzgerald M."/>
            <person name="Haas B."/>
            <person name="Abouelleil A."/>
            <person name="Allen A.W."/>
            <person name="Alvarado L."/>
            <person name="Arachchi H.M."/>
            <person name="Berlin A.M."/>
            <person name="Chapman S.B."/>
            <person name="Gainer-Dewar J."/>
            <person name="Goldberg J."/>
            <person name="Griggs A."/>
            <person name="Gujja S."/>
            <person name="Hansen M."/>
            <person name="Howarth C."/>
            <person name="Imamovic A."/>
            <person name="Ireland A."/>
            <person name="Larimer J."/>
            <person name="McCowan C."/>
            <person name="Murphy C."/>
            <person name="Pearson M."/>
            <person name="Poon T.W."/>
            <person name="Priest M."/>
            <person name="Roberts A."/>
            <person name="Saif S."/>
            <person name="Shea T."/>
            <person name="Sisk P."/>
            <person name="Sykes S."/>
            <person name="Wortman J."/>
            <person name="Nusbaum C."/>
            <person name="Birren B."/>
        </authorList>
    </citation>
    <scope>NUCLEOTIDE SEQUENCE [LARGE SCALE GENOMIC DNA]</scope>
    <source>
        <strain evidence="2">ATCC 38817</strain>
    </source>
</reference>
<evidence type="ECO:0000259" key="1">
    <source>
        <dbReference type="Pfam" id="PF25086"/>
    </source>
</evidence>
<proteinExistence type="predicted"/>
<dbReference type="InterPro" id="IPR056705">
    <property type="entry name" value="DUF7803"/>
</dbReference>